<gene>
    <name evidence="2" type="ORF">FPZ47_24465</name>
</gene>
<evidence type="ECO:0000256" key="1">
    <source>
        <dbReference type="SAM" id="MobiDB-lite"/>
    </source>
</evidence>
<keyword evidence="3" id="KW-1185">Reference proteome</keyword>
<feature type="region of interest" description="Disordered" evidence="1">
    <location>
        <begin position="1"/>
        <end position="46"/>
    </location>
</feature>
<comment type="caution">
    <text evidence="2">The sequence shown here is derived from an EMBL/GenBank/DDBJ whole genome shotgun (WGS) entry which is preliminary data.</text>
</comment>
<reference evidence="2 3" key="1">
    <citation type="submission" date="2019-07" db="EMBL/GenBank/DDBJ databases">
        <title>New Mycobacterium species.</title>
        <authorList>
            <person name="Tortoli E."/>
            <person name="Ghielmetti G."/>
            <person name="Friedel U."/>
            <person name="Trovato A."/>
        </authorList>
    </citation>
    <scope>NUCLEOTIDE SEQUENCE [LARGE SCALE GENOMIC DNA]</scope>
    <source>
        <strain evidence="2 3">16-83</strain>
    </source>
</reference>
<dbReference type="Proteomes" id="UP000320513">
    <property type="component" value="Unassembled WGS sequence"/>
</dbReference>
<name>A0A557XBZ3_9MYCO</name>
<feature type="compositionally biased region" description="Gly residues" evidence="1">
    <location>
        <begin position="26"/>
        <end position="46"/>
    </location>
</feature>
<sequence>MREADSASPLQTLAHDVLGRPLIGNGTTGSPGSGQPGEPGGLVIGNCGRGGLPGFFGTHGANGSP</sequence>
<dbReference type="AlphaFoldDB" id="A0A557XBZ3"/>
<protein>
    <recommendedName>
        <fullName evidence="4">PE family protein</fullName>
    </recommendedName>
</protein>
<evidence type="ECO:0000313" key="3">
    <source>
        <dbReference type="Proteomes" id="UP000320513"/>
    </source>
</evidence>
<evidence type="ECO:0008006" key="4">
    <source>
        <dbReference type="Google" id="ProtNLM"/>
    </source>
</evidence>
<proteinExistence type="predicted"/>
<dbReference type="RefSeq" id="WP_144954822.1">
    <property type="nucleotide sequence ID" value="NZ_VMQU01000160.1"/>
</dbReference>
<organism evidence="2 3">
    <name type="scientific">Mycobacterium helveticum</name>
    <dbReference type="NCBI Taxonomy" id="2592811"/>
    <lineage>
        <taxon>Bacteria</taxon>
        <taxon>Bacillati</taxon>
        <taxon>Actinomycetota</taxon>
        <taxon>Actinomycetes</taxon>
        <taxon>Mycobacteriales</taxon>
        <taxon>Mycobacteriaceae</taxon>
        <taxon>Mycobacterium</taxon>
    </lineage>
</organism>
<accession>A0A557XBZ3</accession>
<evidence type="ECO:0000313" key="2">
    <source>
        <dbReference type="EMBL" id="TVS83046.1"/>
    </source>
</evidence>
<dbReference type="EMBL" id="VMQU01000160">
    <property type="protein sequence ID" value="TVS83046.1"/>
    <property type="molecule type" value="Genomic_DNA"/>
</dbReference>